<name>A0A6J6LE30_9ZZZZ</name>
<organism evidence="2">
    <name type="scientific">freshwater metagenome</name>
    <dbReference type="NCBI Taxonomy" id="449393"/>
    <lineage>
        <taxon>unclassified sequences</taxon>
        <taxon>metagenomes</taxon>
        <taxon>ecological metagenomes</taxon>
    </lineage>
</organism>
<gene>
    <name evidence="2" type="ORF">UFOPK2292_00130</name>
</gene>
<evidence type="ECO:0000256" key="1">
    <source>
        <dbReference type="SAM" id="MobiDB-lite"/>
    </source>
</evidence>
<protein>
    <submittedName>
        <fullName evidence="2">Unannotated protein</fullName>
    </submittedName>
</protein>
<reference evidence="2" key="1">
    <citation type="submission" date="2020-05" db="EMBL/GenBank/DDBJ databases">
        <authorList>
            <person name="Chiriac C."/>
            <person name="Salcher M."/>
            <person name="Ghai R."/>
            <person name="Kavagutti S V."/>
        </authorList>
    </citation>
    <scope>NUCLEOTIDE SEQUENCE</scope>
</reference>
<sequence length="65" mass="6860">MIADEADVEPAPAAEPLSTITTDRPALASSRATAPPITPAPITTTSVFILLREFLAAMPLCRQHC</sequence>
<evidence type="ECO:0000313" key="2">
    <source>
        <dbReference type="EMBL" id="CAB4658874.1"/>
    </source>
</evidence>
<dbReference type="AlphaFoldDB" id="A0A6J6LE30"/>
<dbReference type="EMBL" id="CAEZWU010000010">
    <property type="protein sequence ID" value="CAB4658874.1"/>
    <property type="molecule type" value="Genomic_DNA"/>
</dbReference>
<proteinExistence type="predicted"/>
<accession>A0A6J6LE30</accession>
<feature type="region of interest" description="Disordered" evidence="1">
    <location>
        <begin position="1"/>
        <end position="40"/>
    </location>
</feature>